<gene>
    <name evidence="2" type="ORF">ACFQE5_15295</name>
</gene>
<accession>A0ABW1J419</accession>
<keyword evidence="3" id="KW-1185">Reference proteome</keyword>
<reference evidence="3" key="1">
    <citation type="journal article" date="2019" name="Int. J. Syst. Evol. Microbiol.">
        <title>The Global Catalogue of Microorganisms (GCM) 10K type strain sequencing project: providing services to taxonomists for standard genome sequencing and annotation.</title>
        <authorList>
            <consortium name="The Broad Institute Genomics Platform"/>
            <consortium name="The Broad Institute Genome Sequencing Center for Infectious Disease"/>
            <person name="Wu L."/>
            <person name="Ma J."/>
        </authorList>
    </citation>
    <scope>NUCLEOTIDE SEQUENCE [LARGE SCALE GENOMIC DNA]</scope>
    <source>
        <strain evidence="3">CCM 8391</strain>
    </source>
</reference>
<comment type="caution">
    <text evidence="2">The sequence shown here is derived from an EMBL/GenBank/DDBJ whole genome shotgun (WGS) entry which is preliminary data.</text>
</comment>
<dbReference type="RefSeq" id="WP_379585665.1">
    <property type="nucleotide sequence ID" value="NZ_JBHSQW010000031.1"/>
</dbReference>
<dbReference type="SUPFAM" id="SSF53474">
    <property type="entry name" value="alpha/beta-Hydrolases"/>
    <property type="match status" value="1"/>
</dbReference>
<proteinExistence type="predicted"/>
<keyword evidence="2" id="KW-0378">Hydrolase</keyword>
<dbReference type="InterPro" id="IPR029058">
    <property type="entry name" value="AB_hydrolase_fold"/>
</dbReference>
<dbReference type="PANTHER" id="PTHR13136:SF11">
    <property type="entry name" value="TESTIS-EXPRESSED PROTEIN 30"/>
    <property type="match status" value="1"/>
</dbReference>
<dbReference type="InterPro" id="IPR026555">
    <property type="entry name" value="NSL3/Tex30"/>
</dbReference>
<dbReference type="InterPro" id="IPR046879">
    <property type="entry name" value="KANL3/Tex30_Abhydrolase"/>
</dbReference>
<dbReference type="Pfam" id="PF20408">
    <property type="entry name" value="Abhydrolase_11"/>
    <property type="match status" value="1"/>
</dbReference>
<dbReference type="GO" id="GO:0016787">
    <property type="term" value="F:hydrolase activity"/>
    <property type="evidence" value="ECO:0007669"/>
    <property type="project" value="UniProtKB-KW"/>
</dbReference>
<evidence type="ECO:0000313" key="2">
    <source>
        <dbReference type="EMBL" id="MFC5995579.1"/>
    </source>
</evidence>
<name>A0ABW1J419_9PSEU</name>
<dbReference type="Gene3D" id="3.40.50.1820">
    <property type="entry name" value="alpha/beta hydrolase"/>
    <property type="match status" value="1"/>
</dbReference>
<protein>
    <submittedName>
        <fullName evidence="2">Alpha/beta family hydrolase</fullName>
    </submittedName>
</protein>
<dbReference type="PANTHER" id="PTHR13136">
    <property type="entry name" value="TESTIS DEVELOPMENT PROTEIN PRTD"/>
    <property type="match status" value="1"/>
</dbReference>
<evidence type="ECO:0000259" key="1">
    <source>
        <dbReference type="Pfam" id="PF20408"/>
    </source>
</evidence>
<feature type="domain" description="KANL3/Tex30 alpha/beta hydrolase-like" evidence="1">
    <location>
        <begin position="31"/>
        <end position="170"/>
    </location>
</feature>
<evidence type="ECO:0000313" key="3">
    <source>
        <dbReference type="Proteomes" id="UP001596302"/>
    </source>
</evidence>
<organism evidence="2 3">
    <name type="scientific">Pseudonocardia hispaniensis</name>
    <dbReference type="NCBI Taxonomy" id="904933"/>
    <lineage>
        <taxon>Bacteria</taxon>
        <taxon>Bacillati</taxon>
        <taxon>Actinomycetota</taxon>
        <taxon>Actinomycetes</taxon>
        <taxon>Pseudonocardiales</taxon>
        <taxon>Pseudonocardiaceae</taxon>
        <taxon>Pseudonocardia</taxon>
    </lineage>
</organism>
<dbReference type="Proteomes" id="UP001596302">
    <property type="component" value="Unassembled WGS sequence"/>
</dbReference>
<sequence>MSDGPQVVLEVPTPHGPARVRLHAADGPARGLLLLGHGAGGGVDAPDLVAATGAARRVGLHVGLVEQPYRVAGRRAPAPAGQLDASWLAVVAAVRPNGFAELPLVTGGRSSGARVACRTAAAAGAVAVLCLAFPVHPPGKPDKHRRAELDGVAVPVLVVQGERDAFGRPEPAPGRAVALLPGDHSLKADPVGVGRAVGDWLARLPLSPVPAPQR</sequence>
<dbReference type="EMBL" id="JBHSQW010000031">
    <property type="protein sequence ID" value="MFC5995579.1"/>
    <property type="molecule type" value="Genomic_DNA"/>
</dbReference>